<sequence>MYAIHYDISEDRSSCSSSAYQGEPYYVGDSMHHESLSIFRNITEQKDWVRTERAQENHAFEPGMTIEGRTKFQQQCARNVLVNPSVKHNQHTWDTESNLLEAETGKLPHLWTENSDLMGL</sequence>
<evidence type="ECO:0000313" key="2">
    <source>
        <dbReference type="Proteomes" id="UP000639772"/>
    </source>
</evidence>
<dbReference type="EMBL" id="JADCNM010000005">
    <property type="protein sequence ID" value="KAG0483671.1"/>
    <property type="molecule type" value="Genomic_DNA"/>
</dbReference>
<evidence type="ECO:0000313" key="1">
    <source>
        <dbReference type="EMBL" id="KAG0483671.1"/>
    </source>
</evidence>
<dbReference type="Proteomes" id="UP000639772">
    <property type="component" value="Unassembled WGS sequence"/>
</dbReference>
<dbReference type="OrthoDB" id="6159439at2759"/>
<reference evidence="1 2" key="1">
    <citation type="journal article" date="2020" name="Nat. Food">
        <title>A phased Vanilla planifolia genome enables genetic improvement of flavour and production.</title>
        <authorList>
            <person name="Hasing T."/>
            <person name="Tang H."/>
            <person name="Brym M."/>
            <person name="Khazi F."/>
            <person name="Huang T."/>
            <person name="Chambers A.H."/>
        </authorList>
    </citation>
    <scope>NUCLEOTIDE SEQUENCE [LARGE SCALE GENOMIC DNA]</scope>
    <source>
        <tissue evidence="1">Leaf</tissue>
    </source>
</reference>
<accession>A0A835V5B5</accession>
<dbReference type="AlphaFoldDB" id="A0A835V5B5"/>
<name>A0A835V5B5_VANPL</name>
<protein>
    <submittedName>
        <fullName evidence="1">Uncharacterized protein</fullName>
    </submittedName>
</protein>
<gene>
    <name evidence="1" type="ORF">HPP92_011755</name>
</gene>
<organism evidence="1 2">
    <name type="scientific">Vanilla planifolia</name>
    <name type="common">Vanilla</name>
    <dbReference type="NCBI Taxonomy" id="51239"/>
    <lineage>
        <taxon>Eukaryota</taxon>
        <taxon>Viridiplantae</taxon>
        <taxon>Streptophyta</taxon>
        <taxon>Embryophyta</taxon>
        <taxon>Tracheophyta</taxon>
        <taxon>Spermatophyta</taxon>
        <taxon>Magnoliopsida</taxon>
        <taxon>Liliopsida</taxon>
        <taxon>Asparagales</taxon>
        <taxon>Orchidaceae</taxon>
        <taxon>Vanilloideae</taxon>
        <taxon>Vanilleae</taxon>
        <taxon>Vanilla</taxon>
    </lineage>
</organism>
<comment type="caution">
    <text evidence="1">The sequence shown here is derived from an EMBL/GenBank/DDBJ whole genome shotgun (WGS) entry which is preliminary data.</text>
</comment>
<proteinExistence type="predicted"/>